<sequence>MGATMEKVRTVRLYGKLGAKFGRSFRLAVSSPAEAIRALACQLKGFERHLWESKEQGVAYAVFVGARNLREDELVLPPGNDDIRIAPIIAGAKRGGLFQLVLGAALLGLAFWNPSFLAAKGLFSAGSLGLMGASMALGGVVQLLSPQPTGLSVKDSPDNGANYNFNGPVNTQAQGNPVPVLYGRMIVGGAVVSAGIYAEDQA</sequence>
<feature type="transmembrane region" description="Helical" evidence="1">
    <location>
        <begin position="122"/>
        <end position="144"/>
    </location>
</feature>
<protein>
    <submittedName>
        <fullName evidence="2">Phage tail protein</fullName>
    </submittedName>
</protein>
<name>A0A5E4YUH6_9BURK</name>
<dbReference type="EMBL" id="CABPSD010000028">
    <property type="protein sequence ID" value="VVE51860.1"/>
    <property type="molecule type" value="Genomic_DNA"/>
</dbReference>
<keyword evidence="1" id="KW-1133">Transmembrane helix</keyword>
<evidence type="ECO:0000256" key="1">
    <source>
        <dbReference type="SAM" id="Phobius"/>
    </source>
</evidence>
<gene>
    <name evidence="2" type="ORF">PMO31116_04710</name>
</gene>
<reference evidence="2 3" key="1">
    <citation type="submission" date="2019-08" db="EMBL/GenBank/DDBJ databases">
        <authorList>
            <person name="Peeters C."/>
        </authorList>
    </citation>
    <scope>NUCLEOTIDE SEQUENCE [LARGE SCALE GENOMIC DNA]</scope>
    <source>
        <strain evidence="2 3">LMG 31116</strain>
    </source>
</reference>
<dbReference type="InterPro" id="IPR010654">
    <property type="entry name" value="Phage_lambda_tail_I"/>
</dbReference>
<organism evidence="2 3">
    <name type="scientific">Pandoraea morbifera</name>
    <dbReference type="NCBI Taxonomy" id="2508300"/>
    <lineage>
        <taxon>Bacteria</taxon>
        <taxon>Pseudomonadati</taxon>
        <taxon>Pseudomonadota</taxon>
        <taxon>Betaproteobacteria</taxon>
        <taxon>Burkholderiales</taxon>
        <taxon>Burkholderiaceae</taxon>
        <taxon>Pandoraea</taxon>
    </lineage>
</organism>
<keyword evidence="1" id="KW-0812">Transmembrane</keyword>
<evidence type="ECO:0000313" key="2">
    <source>
        <dbReference type="EMBL" id="VVE51860.1"/>
    </source>
</evidence>
<proteinExistence type="predicted"/>
<keyword evidence="1" id="KW-0472">Membrane</keyword>
<dbReference type="Pfam" id="PF06805">
    <property type="entry name" value="Lambda_tail_I"/>
    <property type="match status" value="1"/>
</dbReference>
<dbReference type="AlphaFoldDB" id="A0A5E4YUH6"/>
<dbReference type="Proteomes" id="UP000368474">
    <property type="component" value="Unassembled WGS sequence"/>
</dbReference>
<feature type="transmembrane region" description="Helical" evidence="1">
    <location>
        <begin position="97"/>
        <end position="116"/>
    </location>
</feature>
<evidence type="ECO:0000313" key="3">
    <source>
        <dbReference type="Proteomes" id="UP000368474"/>
    </source>
</evidence>
<keyword evidence="3" id="KW-1185">Reference proteome</keyword>
<accession>A0A5E4YUH6</accession>